<gene>
    <name evidence="2" type="ORF">MSYG_0357</name>
</gene>
<dbReference type="EMBL" id="LT671821">
    <property type="protein sequence ID" value="SHO76023.1"/>
    <property type="molecule type" value="Genomic_DNA"/>
</dbReference>
<dbReference type="VEuPathDB" id="FungiDB:MSYG_0357"/>
<organism evidence="2 3">
    <name type="scientific">Malassezia sympodialis (strain ATCC 42132)</name>
    <name type="common">Atopic eczema-associated yeast</name>
    <dbReference type="NCBI Taxonomy" id="1230383"/>
    <lineage>
        <taxon>Eukaryota</taxon>
        <taxon>Fungi</taxon>
        <taxon>Dikarya</taxon>
        <taxon>Basidiomycota</taxon>
        <taxon>Ustilaginomycotina</taxon>
        <taxon>Malasseziomycetes</taxon>
        <taxon>Malasseziales</taxon>
        <taxon>Malasseziaceae</taxon>
        <taxon>Malassezia</taxon>
    </lineage>
</organism>
<feature type="compositionally biased region" description="Basic and acidic residues" evidence="1">
    <location>
        <begin position="22"/>
        <end position="37"/>
    </location>
</feature>
<name>A0A1M8A0P9_MALS4</name>
<dbReference type="OMA" id="THINCQR"/>
<dbReference type="OrthoDB" id="5277092at2759"/>
<evidence type="ECO:0000313" key="3">
    <source>
        <dbReference type="Proteomes" id="UP000186303"/>
    </source>
</evidence>
<evidence type="ECO:0000313" key="2">
    <source>
        <dbReference type="EMBL" id="SHO76023.1"/>
    </source>
</evidence>
<evidence type="ECO:0000256" key="1">
    <source>
        <dbReference type="SAM" id="MobiDB-lite"/>
    </source>
</evidence>
<sequence>MCVNEANARSAESSNLIQRLDTPAHDEVRRLVSEDAQSRGGTNSAFTFNGERGSHKSQLCRTLPNGQEQCAEVALEARDLFQTMQSLGFFCILPHDPSQTFIRCQKIPK</sequence>
<proteinExistence type="predicted"/>
<protein>
    <submittedName>
        <fullName evidence="2">Uncharacterized protein</fullName>
    </submittedName>
</protein>
<feature type="region of interest" description="Disordered" evidence="1">
    <location>
        <begin position="1"/>
        <end position="59"/>
    </location>
</feature>
<dbReference type="AlphaFoldDB" id="A0A1M8A0P9"/>
<dbReference type="Proteomes" id="UP000186303">
    <property type="component" value="Chromosome 1"/>
</dbReference>
<keyword evidence="3" id="KW-1185">Reference proteome</keyword>
<reference evidence="3" key="1">
    <citation type="journal article" date="2017" name="Nucleic Acids Res.">
        <title>Proteogenomics produces comprehensive and highly accurate protein-coding gene annotation in a complete genome assembly of Malassezia sympodialis.</title>
        <authorList>
            <person name="Zhu Y."/>
            <person name="Engstroem P.G."/>
            <person name="Tellgren-Roth C."/>
            <person name="Baudo C.D."/>
            <person name="Kennell J.C."/>
            <person name="Sun S."/>
            <person name="Billmyre R.B."/>
            <person name="Schroeder M.S."/>
            <person name="Andersson A."/>
            <person name="Holm T."/>
            <person name="Sigurgeirsson B."/>
            <person name="Wu G."/>
            <person name="Sankaranarayanan S.R."/>
            <person name="Siddharthan R."/>
            <person name="Sanyal K."/>
            <person name="Lundeberg J."/>
            <person name="Nystedt B."/>
            <person name="Boekhout T."/>
            <person name="Dawson T.L. Jr."/>
            <person name="Heitman J."/>
            <person name="Scheynius A."/>
            <person name="Lehtioe J."/>
        </authorList>
    </citation>
    <scope>NUCLEOTIDE SEQUENCE [LARGE SCALE GENOMIC DNA]</scope>
    <source>
        <strain evidence="3">ATCC 42132</strain>
    </source>
</reference>
<accession>A0A1M8A0P9</accession>